<dbReference type="InterPro" id="IPR036565">
    <property type="entry name" value="Mur-like_cat_sf"/>
</dbReference>
<keyword evidence="3" id="KW-0067">ATP-binding</keyword>
<evidence type="ECO:0000256" key="1">
    <source>
        <dbReference type="ARBA" id="ARBA00022598"/>
    </source>
</evidence>
<dbReference type="EMBL" id="JAUSUG010000010">
    <property type="protein sequence ID" value="MDQ0255351.1"/>
    <property type="molecule type" value="Genomic_DNA"/>
</dbReference>
<sequence>MVKSIRPHHKAVILEMGLGRAAGKYHFRHIKPNFGVITNVGTAHYGKLGNSIKATARKKSAMIKYMNPKGTLLLNNDDENSKLLTKKNFKGKIVTVGIKNKAHYQAKNIQYVNNGMTFQVSLNKKLESFFIPTFGEHNVINALFAIAISRKLGFTPSQIRVGLRRYKAPARRLKVIPLPNNSLLIDDTFNANPQSVKAATDVLMKLGEGKEKIAVLGSMLELGSYTKKGHQEVGRYLAKKGVNKVFVLGKKASWIKKGAIAAGYPSKNVYSFTYREPLHKTLKKYIKPNSVILVKGSHRMYMKDTSEFIANYSLAINKKKR</sequence>
<dbReference type="InterPro" id="IPR013221">
    <property type="entry name" value="Mur_ligase_cen"/>
</dbReference>
<proteinExistence type="predicted"/>
<dbReference type="Pfam" id="PF08245">
    <property type="entry name" value="Mur_ligase_M"/>
    <property type="match status" value="1"/>
</dbReference>
<dbReference type="EC" id="6.3.2.10" evidence="6"/>
<dbReference type="Proteomes" id="UP001230005">
    <property type="component" value="Unassembled WGS sequence"/>
</dbReference>
<evidence type="ECO:0000256" key="3">
    <source>
        <dbReference type="ARBA" id="ARBA00022840"/>
    </source>
</evidence>
<dbReference type="InterPro" id="IPR004101">
    <property type="entry name" value="Mur_ligase_C"/>
</dbReference>
<keyword evidence="1 6" id="KW-0436">Ligase</keyword>
<evidence type="ECO:0000313" key="7">
    <source>
        <dbReference type="Proteomes" id="UP001230005"/>
    </source>
</evidence>
<dbReference type="GO" id="GO:0047480">
    <property type="term" value="F:UDP-N-acetylmuramoyl-tripeptide-D-alanyl-D-alanine ligase activity"/>
    <property type="evidence" value="ECO:0007669"/>
    <property type="project" value="UniProtKB-EC"/>
</dbReference>
<evidence type="ECO:0000313" key="6">
    <source>
        <dbReference type="EMBL" id="MDQ0255351.1"/>
    </source>
</evidence>
<evidence type="ECO:0000259" key="5">
    <source>
        <dbReference type="Pfam" id="PF08245"/>
    </source>
</evidence>
<protein>
    <submittedName>
        <fullName evidence="6">UDP-N-acetylmuramoyl-tripeptide--D-alanyl-D-alanine ligase</fullName>
        <ecNumber evidence="6">6.3.2.10</ecNumber>
    </submittedName>
</protein>
<dbReference type="SUPFAM" id="SSF53623">
    <property type="entry name" value="MurD-like peptide ligases, catalytic domain"/>
    <property type="match status" value="1"/>
</dbReference>
<dbReference type="SUPFAM" id="SSF53244">
    <property type="entry name" value="MurD-like peptide ligases, peptide-binding domain"/>
    <property type="match status" value="1"/>
</dbReference>
<feature type="domain" description="Mur ligase C-terminal" evidence="4">
    <location>
        <begin position="171"/>
        <end position="297"/>
    </location>
</feature>
<dbReference type="InterPro" id="IPR051046">
    <property type="entry name" value="MurCDEF_CellWall_CoF430Synth"/>
</dbReference>
<organism evidence="6 7">
    <name type="scientific">Evansella vedderi</name>
    <dbReference type="NCBI Taxonomy" id="38282"/>
    <lineage>
        <taxon>Bacteria</taxon>
        <taxon>Bacillati</taxon>
        <taxon>Bacillota</taxon>
        <taxon>Bacilli</taxon>
        <taxon>Bacillales</taxon>
        <taxon>Bacillaceae</taxon>
        <taxon>Evansella</taxon>
    </lineage>
</organism>
<dbReference type="Gene3D" id="3.40.1190.10">
    <property type="entry name" value="Mur-like, catalytic domain"/>
    <property type="match status" value="1"/>
</dbReference>
<evidence type="ECO:0000259" key="4">
    <source>
        <dbReference type="Pfam" id="PF02875"/>
    </source>
</evidence>
<dbReference type="Gene3D" id="3.90.190.20">
    <property type="entry name" value="Mur ligase, C-terminal domain"/>
    <property type="match status" value="1"/>
</dbReference>
<reference evidence="6 7" key="1">
    <citation type="submission" date="2023-07" db="EMBL/GenBank/DDBJ databases">
        <title>Genomic Encyclopedia of Type Strains, Phase IV (KMG-IV): sequencing the most valuable type-strain genomes for metagenomic binning, comparative biology and taxonomic classification.</title>
        <authorList>
            <person name="Goeker M."/>
        </authorList>
    </citation>
    <scope>NUCLEOTIDE SEQUENCE [LARGE SCALE GENOMIC DNA]</scope>
    <source>
        <strain evidence="6 7">DSM 9768</strain>
    </source>
</reference>
<dbReference type="PANTHER" id="PTHR43024">
    <property type="entry name" value="UDP-N-ACETYLMURAMOYL-TRIPEPTIDE--D-ALANYL-D-ALANINE LIGASE"/>
    <property type="match status" value="1"/>
</dbReference>
<keyword evidence="2" id="KW-0547">Nucleotide-binding</keyword>
<keyword evidence="7" id="KW-1185">Reference proteome</keyword>
<dbReference type="InterPro" id="IPR036615">
    <property type="entry name" value="Mur_ligase_C_dom_sf"/>
</dbReference>
<name>A0ABT9ZVT8_9BACI</name>
<dbReference type="Pfam" id="PF02875">
    <property type="entry name" value="Mur_ligase_C"/>
    <property type="match status" value="1"/>
</dbReference>
<evidence type="ECO:0000256" key="2">
    <source>
        <dbReference type="ARBA" id="ARBA00022741"/>
    </source>
</evidence>
<dbReference type="PANTHER" id="PTHR43024:SF1">
    <property type="entry name" value="UDP-N-ACETYLMURAMOYL-TRIPEPTIDE--D-ALANYL-D-ALANINE LIGASE"/>
    <property type="match status" value="1"/>
</dbReference>
<gene>
    <name evidence="6" type="ORF">J2S74_002733</name>
</gene>
<comment type="caution">
    <text evidence="6">The sequence shown here is derived from an EMBL/GenBank/DDBJ whole genome shotgun (WGS) entry which is preliminary data.</text>
</comment>
<accession>A0ABT9ZVT8</accession>
<feature type="domain" description="Mur ligase central" evidence="5">
    <location>
        <begin position="7"/>
        <end position="148"/>
    </location>
</feature>